<dbReference type="Gene3D" id="3.10.450.50">
    <property type="match status" value="1"/>
</dbReference>
<accession>A0A157ZLT2</accession>
<name>A0A157ZLT2_9BURK</name>
<dbReference type="RefSeq" id="WP_062602306.1">
    <property type="nucleotide sequence ID" value="NZ_FCOX02000002.1"/>
</dbReference>
<organism evidence="1 2">
    <name type="scientific">Caballeronia calidae</name>
    <dbReference type="NCBI Taxonomy" id="1777139"/>
    <lineage>
        <taxon>Bacteria</taxon>
        <taxon>Pseudomonadati</taxon>
        <taxon>Pseudomonadota</taxon>
        <taxon>Betaproteobacteria</taxon>
        <taxon>Burkholderiales</taxon>
        <taxon>Burkholderiaceae</taxon>
        <taxon>Caballeronia</taxon>
    </lineage>
</organism>
<dbReference type="AlphaFoldDB" id="A0A157ZLT2"/>
<proteinExistence type="predicted"/>
<dbReference type="InterPro" id="IPR009959">
    <property type="entry name" value="Cyclase_SnoaL-like"/>
</dbReference>
<protein>
    <submittedName>
        <fullName evidence="1">SnoaL-like polyketide cyclase</fullName>
    </submittedName>
</protein>
<dbReference type="OrthoDB" id="9810441at2"/>
<evidence type="ECO:0000313" key="1">
    <source>
        <dbReference type="EMBL" id="SAK46468.1"/>
    </source>
</evidence>
<keyword evidence="2" id="KW-1185">Reference proteome</keyword>
<dbReference type="GO" id="GO:0030638">
    <property type="term" value="P:polyketide metabolic process"/>
    <property type="evidence" value="ECO:0007669"/>
    <property type="project" value="InterPro"/>
</dbReference>
<sequence length="128" mass="14843">MNGAELTDIYRGYIACLNAQDWPRLGMFVHDALRYNGRALTVDDYREMLRKDFREIPDLVFDIQLLIAEPPHVACRLRFDCTPKADFMGLHVDGKRVVFCENVFYAFRDGRIENVWSVIDKAAIEGQI</sequence>
<dbReference type="SUPFAM" id="SSF54427">
    <property type="entry name" value="NTF2-like"/>
    <property type="match status" value="1"/>
</dbReference>
<gene>
    <name evidence="1" type="ORF">AWB78_00719</name>
</gene>
<dbReference type="InterPro" id="IPR032710">
    <property type="entry name" value="NTF2-like_dom_sf"/>
</dbReference>
<dbReference type="Pfam" id="PF07366">
    <property type="entry name" value="SnoaL"/>
    <property type="match status" value="1"/>
</dbReference>
<evidence type="ECO:0000313" key="2">
    <source>
        <dbReference type="Proteomes" id="UP000071859"/>
    </source>
</evidence>
<reference evidence="1" key="1">
    <citation type="submission" date="2016-01" db="EMBL/GenBank/DDBJ databases">
        <authorList>
            <person name="Peeters C."/>
        </authorList>
    </citation>
    <scope>NUCLEOTIDE SEQUENCE</scope>
    <source>
        <strain evidence="1">LMG 29321</strain>
    </source>
</reference>
<comment type="caution">
    <text evidence="1">The sequence shown here is derived from an EMBL/GenBank/DDBJ whole genome shotgun (WGS) entry which is preliminary data.</text>
</comment>
<dbReference type="EMBL" id="FCOX02000002">
    <property type="protein sequence ID" value="SAK46468.1"/>
    <property type="molecule type" value="Genomic_DNA"/>
</dbReference>
<dbReference type="Proteomes" id="UP000071859">
    <property type="component" value="Unassembled WGS sequence"/>
</dbReference>